<dbReference type="CDD" id="cd11609">
    <property type="entry name" value="MCT1_N"/>
    <property type="match status" value="1"/>
</dbReference>
<dbReference type="Gene3D" id="3.10.400.20">
    <property type="match status" value="1"/>
</dbReference>
<reference evidence="3 4" key="1">
    <citation type="submission" date="2019-06" db="EMBL/GenBank/DDBJ databases">
        <title>Discovery of a novel chromosome fission-fusion reversal in muntjac.</title>
        <authorList>
            <person name="Mudd A.B."/>
            <person name="Bredeson J.V."/>
            <person name="Baum R."/>
            <person name="Hockemeyer D."/>
            <person name="Rokhsar D.S."/>
        </authorList>
    </citation>
    <scope>NUCLEOTIDE SEQUENCE [LARGE SCALE GENOMIC DNA]</scope>
    <source>
        <strain evidence="3">UCam_UCB_Mr</strain>
        <tissue evidence="3">Fibroblast cell line</tissue>
    </source>
</reference>
<evidence type="ECO:0000313" key="3">
    <source>
        <dbReference type="EMBL" id="KAB0341055.1"/>
    </source>
</evidence>
<proteinExistence type="predicted"/>
<dbReference type="InterPro" id="IPR015947">
    <property type="entry name" value="PUA-like_sf"/>
</dbReference>
<gene>
    <name evidence="3" type="ORF">FD755_024481</name>
</gene>
<accession>A0A5N3UW47</accession>
<dbReference type="PANTHER" id="PTHR22798">
    <property type="entry name" value="MCT-1 PROTEIN"/>
    <property type="match status" value="1"/>
</dbReference>
<sequence>MGKGRFDEKENVSNCIQLKTSVIKGIKNQLIEQFPGIEPWLNQIMPKKDPVKIVRCHEHIEILTVNGELLFFRQREGPFYPTLRLLHKYPFILPHQQVDKGAIKFVLSGANIMCPGLTSPGAKLYPAAVDTIVVSFPGSAEKCVHCILVITERTNIQENIRCIFWKCGKQHYFVLEEPYLVGNHWNGKTIGMGLRVLRGGCPLLWKLYLRGNISCIS</sequence>
<dbReference type="EMBL" id="VCEB01003133">
    <property type="protein sequence ID" value="KAB0341055.1"/>
    <property type="molecule type" value="Genomic_DNA"/>
</dbReference>
<dbReference type="GO" id="GO:0003723">
    <property type="term" value="F:RNA binding"/>
    <property type="evidence" value="ECO:0007669"/>
    <property type="project" value="InterPro"/>
</dbReference>
<evidence type="ECO:0000256" key="1">
    <source>
        <dbReference type="ARBA" id="ARBA00022490"/>
    </source>
</evidence>
<name>A0A5N3UW47_MUNRE</name>
<dbReference type="NCBIfam" id="TIGR00451">
    <property type="entry name" value="unchar_dom_2"/>
    <property type="match status" value="1"/>
</dbReference>
<protein>
    <recommendedName>
        <fullName evidence="2">Pre-PUA domain-containing protein</fullName>
    </recommendedName>
</protein>
<dbReference type="Proteomes" id="UP000326062">
    <property type="component" value="Unassembled WGS sequence"/>
</dbReference>
<keyword evidence="1" id="KW-0963">Cytoplasm</keyword>
<dbReference type="InterPro" id="IPR041366">
    <property type="entry name" value="Pre-PUA"/>
</dbReference>
<feature type="domain" description="Pre-PUA" evidence="2">
    <location>
        <begin position="6"/>
        <end position="90"/>
    </location>
</feature>
<dbReference type="InterPro" id="IPR016437">
    <property type="entry name" value="MCT-1/Tma20"/>
</dbReference>
<evidence type="ECO:0000259" key="2">
    <source>
        <dbReference type="Pfam" id="PF17832"/>
    </source>
</evidence>
<evidence type="ECO:0000313" key="4">
    <source>
        <dbReference type="Proteomes" id="UP000326062"/>
    </source>
</evidence>
<dbReference type="PROSITE" id="PS50890">
    <property type="entry name" value="PUA"/>
    <property type="match status" value="1"/>
</dbReference>
<comment type="caution">
    <text evidence="3">The sequence shown here is derived from an EMBL/GenBank/DDBJ whole genome shotgun (WGS) entry which is preliminary data.</text>
</comment>
<dbReference type="PANTHER" id="PTHR22798:SF0">
    <property type="entry name" value="MALIGNANT T-CELL-AMPLIFIED SEQUENCE 1"/>
    <property type="match status" value="1"/>
</dbReference>
<organism evidence="3 4">
    <name type="scientific">Muntiacus reevesi</name>
    <name type="common">Reeves' muntjac</name>
    <name type="synonym">Cervus reevesi</name>
    <dbReference type="NCBI Taxonomy" id="9886"/>
    <lineage>
        <taxon>Eukaryota</taxon>
        <taxon>Metazoa</taxon>
        <taxon>Chordata</taxon>
        <taxon>Craniata</taxon>
        <taxon>Vertebrata</taxon>
        <taxon>Euteleostomi</taxon>
        <taxon>Mammalia</taxon>
        <taxon>Eutheria</taxon>
        <taxon>Laurasiatheria</taxon>
        <taxon>Artiodactyla</taxon>
        <taxon>Ruminantia</taxon>
        <taxon>Pecora</taxon>
        <taxon>Cervidae</taxon>
        <taxon>Muntiacinae</taxon>
        <taxon>Muntiacus</taxon>
    </lineage>
</organism>
<keyword evidence="4" id="KW-1185">Reference proteome</keyword>
<dbReference type="SUPFAM" id="SSF88697">
    <property type="entry name" value="PUA domain-like"/>
    <property type="match status" value="1"/>
</dbReference>
<dbReference type="AlphaFoldDB" id="A0A5N3UW47"/>
<dbReference type="GO" id="GO:0001731">
    <property type="term" value="P:formation of translation preinitiation complex"/>
    <property type="evidence" value="ECO:0007669"/>
    <property type="project" value="TreeGrafter"/>
</dbReference>
<dbReference type="InterPro" id="IPR004521">
    <property type="entry name" value="Uncharacterised_CHP00451"/>
</dbReference>
<dbReference type="Pfam" id="PF17832">
    <property type="entry name" value="Pre-PUA"/>
    <property type="match status" value="1"/>
</dbReference>